<keyword evidence="9" id="KW-1185">Reference proteome</keyword>
<dbReference type="InterPro" id="IPR037944">
    <property type="entry name" value="PRX5-like"/>
</dbReference>
<dbReference type="PANTHER" id="PTHR10430:SF16">
    <property type="entry name" value="PEROXIREDOXIN-5, MITOCHONDRIAL"/>
    <property type="match status" value="1"/>
</dbReference>
<evidence type="ECO:0000313" key="9">
    <source>
        <dbReference type="Proteomes" id="UP001521184"/>
    </source>
</evidence>
<organism evidence="8 9">
    <name type="scientific">Diplodia intermedia</name>
    <dbReference type="NCBI Taxonomy" id="856260"/>
    <lineage>
        <taxon>Eukaryota</taxon>
        <taxon>Fungi</taxon>
        <taxon>Dikarya</taxon>
        <taxon>Ascomycota</taxon>
        <taxon>Pezizomycotina</taxon>
        <taxon>Dothideomycetes</taxon>
        <taxon>Dothideomycetes incertae sedis</taxon>
        <taxon>Botryosphaeriales</taxon>
        <taxon>Botryosphaeriaceae</taxon>
        <taxon>Diplodia</taxon>
    </lineage>
</organism>
<comment type="caution">
    <text evidence="8">The sequence shown here is derived from an EMBL/GenBank/DDBJ whole genome shotgun (WGS) entry which is preliminary data.</text>
</comment>
<dbReference type="Pfam" id="PF08534">
    <property type="entry name" value="Redoxin"/>
    <property type="match status" value="1"/>
</dbReference>
<evidence type="ECO:0000256" key="1">
    <source>
        <dbReference type="ARBA" id="ARBA00010505"/>
    </source>
</evidence>
<dbReference type="PROSITE" id="PS51352">
    <property type="entry name" value="THIOREDOXIN_2"/>
    <property type="match status" value="1"/>
</dbReference>
<evidence type="ECO:0000256" key="5">
    <source>
        <dbReference type="ARBA" id="ARBA00023284"/>
    </source>
</evidence>
<keyword evidence="3 6" id="KW-0049">Antioxidant</keyword>
<keyword evidence="4 6" id="KW-0560">Oxidoreductase</keyword>
<feature type="domain" description="Thioredoxin" evidence="7">
    <location>
        <begin position="4"/>
        <end position="170"/>
    </location>
</feature>
<keyword evidence="2 6" id="KW-0575">Peroxidase</keyword>
<comment type="function">
    <text evidence="6">Thiol-specific peroxidase that catalyzes the reduction of hydrogen peroxide and organic hydroperoxides to water and alcohols, respectively. Plays a role in cell protection against oxidative stress by detoxifying peroxides.</text>
</comment>
<evidence type="ECO:0000256" key="3">
    <source>
        <dbReference type="ARBA" id="ARBA00022862"/>
    </source>
</evidence>
<evidence type="ECO:0000259" key="7">
    <source>
        <dbReference type="PROSITE" id="PS51352"/>
    </source>
</evidence>
<dbReference type="InterPro" id="IPR013740">
    <property type="entry name" value="Redoxin"/>
</dbReference>
<reference evidence="8 9" key="1">
    <citation type="journal article" date="2023" name="Plant Dis.">
        <title>First Report of Diplodia intermedia Causing Canker and Dieback Diseases on Apple Trees in Canada.</title>
        <authorList>
            <person name="Ellouze W."/>
            <person name="Ilyukhin E."/>
            <person name="Sulman M."/>
            <person name="Ali S."/>
        </authorList>
    </citation>
    <scope>NUCLEOTIDE SEQUENCE [LARGE SCALE GENOMIC DNA]</scope>
    <source>
        <strain evidence="8 9">M45-28</strain>
    </source>
</reference>
<evidence type="ECO:0000256" key="2">
    <source>
        <dbReference type="ARBA" id="ARBA00022559"/>
    </source>
</evidence>
<dbReference type="CDD" id="cd03013">
    <property type="entry name" value="PRX5_like"/>
    <property type="match status" value="1"/>
</dbReference>
<dbReference type="EMBL" id="JAKEKT020000030">
    <property type="protein sequence ID" value="KAL1642905.1"/>
    <property type="molecule type" value="Genomic_DNA"/>
</dbReference>
<dbReference type="PANTHER" id="PTHR10430">
    <property type="entry name" value="PEROXIREDOXIN"/>
    <property type="match status" value="1"/>
</dbReference>
<proteinExistence type="inferred from homology"/>
<name>A0ABR3TRI9_9PEZI</name>
<dbReference type="InterPro" id="IPR036249">
    <property type="entry name" value="Thioredoxin-like_sf"/>
</dbReference>
<keyword evidence="5 6" id="KW-0676">Redox-active center</keyword>
<dbReference type="SUPFAM" id="SSF52833">
    <property type="entry name" value="Thioredoxin-like"/>
    <property type="match status" value="1"/>
</dbReference>
<evidence type="ECO:0000313" key="8">
    <source>
        <dbReference type="EMBL" id="KAL1642905.1"/>
    </source>
</evidence>
<gene>
    <name evidence="8" type="ORF">SLS58_005147</name>
</gene>
<dbReference type="InterPro" id="IPR013766">
    <property type="entry name" value="Thioredoxin_domain"/>
</dbReference>
<protein>
    <recommendedName>
        <fullName evidence="7">Thioredoxin domain-containing protein</fullName>
    </recommendedName>
</protein>
<evidence type="ECO:0000256" key="4">
    <source>
        <dbReference type="ARBA" id="ARBA00023002"/>
    </source>
</evidence>
<accession>A0ABR3TRI9</accession>
<dbReference type="Gene3D" id="3.40.30.10">
    <property type="entry name" value="Glutaredoxin"/>
    <property type="match status" value="1"/>
</dbReference>
<comment type="similarity">
    <text evidence="1 6">Belongs to the peroxiredoxin family. Prx5 subfamily.</text>
</comment>
<evidence type="ECO:0000256" key="6">
    <source>
        <dbReference type="RuleBase" id="RU366011"/>
    </source>
</evidence>
<sequence length="170" mass="18629">MAPLKVGDKLPEGVKFTWAPILEEDPTVCGRPQEFDANKEFAGKKVVLVSVPGAFTPGCQAFHVPPYIQKLDELKTKGVDAVAIIAFNDAFVMNAWGKVNKAKEPVDYQYFLSDDKTQFSKNYGWQAGMGDRNGRWAMVIEKDGTISYSENEPNPGQVTVSGAEAVLAKL</sequence>
<dbReference type="Proteomes" id="UP001521184">
    <property type="component" value="Unassembled WGS sequence"/>
</dbReference>